<sequence length="478" mass="52130">MSRRRCFSRDVVNGALEMGGRPFIDIHRHYLNIDHDGDDGRPALSCLTFLAPWTVSDDSLAQTPDESQQTEDDIHKEIARLEAQLRSYVPISPKKSMMAAREFVDMANTVSEKETKADSAIPRQTRPATMAPVPPSSKVPTPLPPKSAPSAVLAELAKNKCLSLNDGEVEPSHSVVFADKPAEMKSAAGLHHDERLALIEYFAPGLYGHKPPFDDPKVGYTAFSLPNVVLSSSVKYPRVTIKADDEGRKADAKRKGKQKQQPPKPSGKKYVNMKLVDIGSRSRSASSAPGGKAIIRWDVFLSALFEPDGFDVEPRDNGSKENLYKGGSRGAFESMFKLKETNHATSNPHPTNNTLALTLESAGTITATGRAKDLGMCSPYLSVAGHLTCRTPQSRNENPPTILHGNGEDAEGSATYVVSGHVVKSPGKGKRRLSGCAKDADEAFKTLLDRDKEGMKVVIAAREFTQKEDGKKMQRREP</sequence>
<dbReference type="Proteomes" id="UP000217790">
    <property type="component" value="Unassembled WGS sequence"/>
</dbReference>
<evidence type="ECO:0000313" key="3">
    <source>
        <dbReference type="Proteomes" id="UP000217790"/>
    </source>
</evidence>
<evidence type="ECO:0000256" key="1">
    <source>
        <dbReference type="SAM" id="MobiDB-lite"/>
    </source>
</evidence>
<dbReference type="EMBL" id="KZ293764">
    <property type="protein sequence ID" value="PBK79678.1"/>
    <property type="molecule type" value="Genomic_DNA"/>
</dbReference>
<proteinExistence type="predicted"/>
<feature type="region of interest" description="Disordered" evidence="1">
    <location>
        <begin position="245"/>
        <end position="271"/>
    </location>
</feature>
<gene>
    <name evidence="2" type="ORF">ARMGADRAFT_1040627</name>
</gene>
<reference evidence="3" key="1">
    <citation type="journal article" date="2017" name="Nat. Ecol. Evol.">
        <title>Genome expansion and lineage-specific genetic innovations in the forest pathogenic fungi Armillaria.</title>
        <authorList>
            <person name="Sipos G."/>
            <person name="Prasanna A.N."/>
            <person name="Walter M.C."/>
            <person name="O'Connor E."/>
            <person name="Balint B."/>
            <person name="Krizsan K."/>
            <person name="Kiss B."/>
            <person name="Hess J."/>
            <person name="Varga T."/>
            <person name="Slot J."/>
            <person name="Riley R."/>
            <person name="Boka B."/>
            <person name="Rigling D."/>
            <person name="Barry K."/>
            <person name="Lee J."/>
            <person name="Mihaltcheva S."/>
            <person name="LaButti K."/>
            <person name="Lipzen A."/>
            <person name="Waldron R."/>
            <person name="Moloney N.M."/>
            <person name="Sperisen C."/>
            <person name="Kredics L."/>
            <person name="Vagvoelgyi C."/>
            <person name="Patrignani A."/>
            <person name="Fitzpatrick D."/>
            <person name="Nagy I."/>
            <person name="Doyle S."/>
            <person name="Anderson J.B."/>
            <person name="Grigoriev I.V."/>
            <person name="Gueldener U."/>
            <person name="Muensterkoetter M."/>
            <person name="Nagy L.G."/>
        </authorList>
    </citation>
    <scope>NUCLEOTIDE SEQUENCE [LARGE SCALE GENOMIC DNA]</scope>
    <source>
        <strain evidence="3">Ar21-2</strain>
    </source>
</reference>
<dbReference type="STRING" id="47427.A0A2H3CMP5"/>
<feature type="compositionally biased region" description="Pro residues" evidence="1">
    <location>
        <begin position="132"/>
        <end position="147"/>
    </location>
</feature>
<protein>
    <submittedName>
        <fullName evidence="2">Uncharacterized protein</fullName>
    </submittedName>
</protein>
<organism evidence="2 3">
    <name type="scientific">Armillaria gallica</name>
    <name type="common">Bulbous honey fungus</name>
    <name type="synonym">Armillaria bulbosa</name>
    <dbReference type="NCBI Taxonomy" id="47427"/>
    <lineage>
        <taxon>Eukaryota</taxon>
        <taxon>Fungi</taxon>
        <taxon>Dikarya</taxon>
        <taxon>Basidiomycota</taxon>
        <taxon>Agaricomycotina</taxon>
        <taxon>Agaricomycetes</taxon>
        <taxon>Agaricomycetidae</taxon>
        <taxon>Agaricales</taxon>
        <taxon>Marasmiineae</taxon>
        <taxon>Physalacriaceae</taxon>
        <taxon>Armillaria</taxon>
    </lineage>
</organism>
<dbReference type="OrthoDB" id="10517149at2759"/>
<dbReference type="AlphaFoldDB" id="A0A2H3CMP5"/>
<evidence type="ECO:0000313" key="2">
    <source>
        <dbReference type="EMBL" id="PBK79678.1"/>
    </source>
</evidence>
<feature type="region of interest" description="Disordered" evidence="1">
    <location>
        <begin position="110"/>
        <end position="147"/>
    </location>
</feature>
<accession>A0A2H3CMP5</accession>
<keyword evidence="3" id="KW-1185">Reference proteome</keyword>
<name>A0A2H3CMP5_ARMGA</name>
<dbReference type="InParanoid" id="A0A2H3CMP5"/>